<keyword evidence="3" id="KW-1185">Reference proteome</keyword>
<dbReference type="Gene3D" id="3.40.50.12660">
    <property type="match status" value="2"/>
</dbReference>
<dbReference type="GO" id="GO:0006508">
    <property type="term" value="P:proteolysis"/>
    <property type="evidence" value="ECO:0007669"/>
    <property type="project" value="InterPro"/>
</dbReference>
<evidence type="ECO:0000313" key="4">
    <source>
        <dbReference type="RefSeq" id="XP_020092328.1"/>
    </source>
</evidence>
<dbReference type="InterPro" id="IPR050452">
    <property type="entry name" value="Metacaspase"/>
</dbReference>
<dbReference type="InterPro" id="IPR011600">
    <property type="entry name" value="Pept_C14_caspase"/>
</dbReference>
<name>A0A6P5FFV4_ANACO</name>
<dbReference type="Gramene" id="Aco026097.1.mrna1">
    <property type="protein sequence ID" value="Aco026097.1.mrna1"/>
    <property type="gene ID" value="Aco026097.1.path1"/>
</dbReference>
<evidence type="ECO:0000313" key="3">
    <source>
        <dbReference type="Proteomes" id="UP000515123"/>
    </source>
</evidence>
<reference evidence="3" key="1">
    <citation type="journal article" date="2015" name="Nat. Genet.">
        <title>The pineapple genome and the evolution of CAM photosynthesis.</title>
        <authorList>
            <person name="Ming R."/>
            <person name="VanBuren R."/>
            <person name="Wai C.M."/>
            <person name="Tang H."/>
            <person name="Schatz M.C."/>
            <person name="Bowers J.E."/>
            <person name="Lyons E."/>
            <person name="Wang M.L."/>
            <person name="Chen J."/>
            <person name="Biggers E."/>
            <person name="Zhang J."/>
            <person name="Huang L."/>
            <person name="Zhang L."/>
            <person name="Miao W."/>
            <person name="Zhang J."/>
            <person name="Ye Z."/>
            <person name="Miao C."/>
            <person name="Lin Z."/>
            <person name="Wang H."/>
            <person name="Zhou H."/>
            <person name="Yim W.C."/>
            <person name="Priest H.D."/>
            <person name="Zheng C."/>
            <person name="Woodhouse M."/>
            <person name="Edger P.P."/>
            <person name="Guyot R."/>
            <person name="Guo H.B."/>
            <person name="Guo H."/>
            <person name="Zheng G."/>
            <person name="Singh R."/>
            <person name="Sharma A."/>
            <person name="Min X."/>
            <person name="Zheng Y."/>
            <person name="Lee H."/>
            <person name="Gurtowski J."/>
            <person name="Sedlazeck F.J."/>
            <person name="Harkess A."/>
            <person name="McKain M.R."/>
            <person name="Liao Z."/>
            <person name="Fang J."/>
            <person name="Liu J."/>
            <person name="Zhang X."/>
            <person name="Zhang Q."/>
            <person name="Hu W."/>
            <person name="Qin Y."/>
            <person name="Wang K."/>
            <person name="Chen L.Y."/>
            <person name="Shirley N."/>
            <person name="Lin Y.R."/>
            <person name="Liu L.Y."/>
            <person name="Hernandez A.G."/>
            <person name="Wright C.L."/>
            <person name="Bulone V."/>
            <person name="Tuskan G.A."/>
            <person name="Heath K."/>
            <person name="Zee F."/>
            <person name="Moore P.H."/>
            <person name="Sunkar R."/>
            <person name="Leebens-Mack J.H."/>
            <person name="Mockler T."/>
            <person name="Bennetzen J.L."/>
            <person name="Freeling M."/>
            <person name="Sankoff D."/>
            <person name="Paterson A.H."/>
            <person name="Zhu X."/>
            <person name="Yang X."/>
            <person name="Smith J.A."/>
            <person name="Cushman J.C."/>
            <person name="Paull R.E."/>
            <person name="Yu Q."/>
        </authorList>
    </citation>
    <scope>NUCLEOTIDE SEQUENCE [LARGE SCALE GENOMIC DNA]</scope>
    <source>
        <strain evidence="3">cv. F153</strain>
    </source>
</reference>
<dbReference type="PANTHER" id="PTHR48104">
    <property type="entry name" value="METACASPASE-4"/>
    <property type="match status" value="1"/>
</dbReference>
<gene>
    <name evidence="4" type="primary">LOC109712926</name>
</gene>
<dbReference type="Proteomes" id="UP000515123">
    <property type="component" value="Linkage group 7"/>
</dbReference>
<comment type="similarity">
    <text evidence="1">Belongs to the peptidase C14B family.</text>
</comment>
<dbReference type="OrthoDB" id="3223806at2759"/>
<feature type="domain" description="Peptidase C14 caspase" evidence="2">
    <location>
        <begin position="4"/>
        <end position="414"/>
    </location>
</feature>
<dbReference type="AlphaFoldDB" id="A0A6P5FFV4"/>
<evidence type="ECO:0000259" key="2">
    <source>
        <dbReference type="Pfam" id="PF00656"/>
    </source>
</evidence>
<dbReference type="RefSeq" id="XP_020092328.1">
    <property type="nucleotide sequence ID" value="XM_020236739.1"/>
</dbReference>
<organism evidence="3 4">
    <name type="scientific">Ananas comosus</name>
    <name type="common">Pineapple</name>
    <name type="synonym">Ananas ananas</name>
    <dbReference type="NCBI Taxonomy" id="4615"/>
    <lineage>
        <taxon>Eukaryota</taxon>
        <taxon>Viridiplantae</taxon>
        <taxon>Streptophyta</taxon>
        <taxon>Embryophyta</taxon>
        <taxon>Tracheophyta</taxon>
        <taxon>Spermatophyta</taxon>
        <taxon>Magnoliopsida</taxon>
        <taxon>Liliopsida</taxon>
        <taxon>Poales</taxon>
        <taxon>Bromeliaceae</taxon>
        <taxon>Bromelioideae</taxon>
        <taxon>Ananas</taxon>
    </lineage>
</organism>
<accession>A0A6P5FFV4</accession>
<dbReference type="Pfam" id="PF00656">
    <property type="entry name" value="Peptidase_C14"/>
    <property type="match status" value="1"/>
</dbReference>
<proteinExistence type="inferred from homology"/>
<dbReference type="GO" id="GO:0004197">
    <property type="term" value="F:cysteine-type endopeptidase activity"/>
    <property type="evidence" value="ECO:0007669"/>
    <property type="project" value="InterPro"/>
</dbReference>
<protein>
    <submittedName>
        <fullName evidence="4">Metacaspase-5-like</fullName>
    </submittedName>
</protein>
<dbReference type="GeneID" id="109712926"/>
<dbReference type="PANTHER" id="PTHR48104:SF30">
    <property type="entry name" value="METACASPASE-1"/>
    <property type="match status" value="1"/>
</dbReference>
<dbReference type="GO" id="GO:0005737">
    <property type="term" value="C:cytoplasm"/>
    <property type="evidence" value="ECO:0007669"/>
    <property type="project" value="TreeGrafter"/>
</dbReference>
<reference evidence="4" key="2">
    <citation type="submission" date="2025-08" db="UniProtKB">
        <authorList>
            <consortium name="RefSeq"/>
        </authorList>
    </citation>
    <scope>IDENTIFICATION</scope>
    <source>
        <tissue evidence="4">Leaf</tissue>
    </source>
</reference>
<evidence type="ECO:0000256" key="1">
    <source>
        <dbReference type="ARBA" id="ARBA00009005"/>
    </source>
</evidence>
<sequence>MRGKKRAVLVGCNYPGTKAELKGCINDVKRMQRCLIERYGFAEEDIVVLIDTDPSYPQPSGANIRKAISDLVASARPGDYLFIHYSGHGTRLPAETGDNDDTGYDECIVPSDMNLITDDDFREFVDKVGDGCRITIVSDSCHSGGLLDKSKEQIGESTKCHEEGGSDSGRSFGFRALLKETVHGAFESRGIHLPHEGHHHIRSHHQAVEEEDNDDSAHFSGHVHHIKNRSLPLSTLIEILKQKTGKEDIDVGKIRPTLFDMFGEDASPKIKKFMKVLLNKLQEGRSGEGGGGGGLMGMVGSLAQEFLKHKLDENDDEYVKPALETKVNSVQEVYAGSSNKRMLPDNGILISGCQTDQTSADANSPQGAYGALSNAIQTIIVETGREITNKELVLKARQMLSKQGFMQKPGLYCTDEHADVPFIC</sequence>